<feature type="domain" description="Centromere protein J C-terminal" evidence="4">
    <location>
        <begin position="819"/>
        <end position="852"/>
    </location>
</feature>
<dbReference type="PANTHER" id="PTHR10331:SF6">
    <property type="entry name" value="SPINDLE ASSEMBLY ABNORMAL 4"/>
    <property type="match status" value="1"/>
</dbReference>
<reference evidence="6" key="1">
    <citation type="submission" date="2025-08" db="UniProtKB">
        <authorList>
            <consortium name="RefSeq"/>
        </authorList>
    </citation>
    <scope>IDENTIFICATION</scope>
    <source>
        <tissue evidence="6">Whole Larva</tissue>
    </source>
</reference>
<dbReference type="Proteomes" id="UP000695000">
    <property type="component" value="Unplaced"/>
</dbReference>
<protein>
    <submittedName>
        <fullName evidence="6">RING finger protein PFF0165c</fullName>
    </submittedName>
</protein>
<feature type="domain" description="Centromere protein J C-terminal" evidence="4">
    <location>
        <begin position="783"/>
        <end position="814"/>
    </location>
</feature>
<dbReference type="InterPro" id="IPR047002">
    <property type="entry name" value="Tcp10_C_sf"/>
</dbReference>
<keyword evidence="2" id="KW-0175">Coiled coil</keyword>
<evidence type="ECO:0000256" key="3">
    <source>
        <dbReference type="SAM" id="MobiDB-lite"/>
    </source>
</evidence>
<feature type="region of interest" description="Disordered" evidence="3">
    <location>
        <begin position="594"/>
        <end position="641"/>
    </location>
</feature>
<dbReference type="GeneID" id="108569769"/>
<dbReference type="InterPro" id="IPR026581">
    <property type="entry name" value="TCP10L/CENPJ"/>
</dbReference>
<keyword evidence="5" id="KW-1185">Reference proteome</keyword>
<evidence type="ECO:0000313" key="5">
    <source>
        <dbReference type="Proteomes" id="UP000695000"/>
    </source>
</evidence>
<name>A0ABM1NJD8_NICVS</name>
<evidence type="ECO:0000256" key="1">
    <source>
        <dbReference type="ARBA" id="ARBA00005627"/>
    </source>
</evidence>
<dbReference type="RefSeq" id="XP_017786938.1">
    <property type="nucleotide sequence ID" value="XM_017931449.1"/>
</dbReference>
<comment type="similarity">
    <text evidence="1">Belongs to the TCP10 family.</text>
</comment>
<dbReference type="PANTHER" id="PTHR10331">
    <property type="entry name" value="T COMPLEX PROTEIN 10"/>
    <property type="match status" value="1"/>
</dbReference>
<accession>A0ABM1NJD8</accession>
<dbReference type="InterPro" id="IPR009852">
    <property type="entry name" value="CENPJ_C_dom"/>
</dbReference>
<sequence length="902" mass="103404">MSMTPTTLLAKLDELKRWQQTQQERLLKQHHHRLDEVSRQGSSYSENDTIKGLSAFDSFDKNESKEVVNVSIHAKPKRPYLKRGSGLSKFGMKPGDQQKPFNKMKPGKTIFHKRLEMQRKMEKSRNEEHVEQVITPLKVPEFKILPKAKWSTVEEYSRENPLPVIVHEEPSQLQEEESEILDTPDKSMLITIKKLAAERFGQCGEPNVVNEDLLKYLEGLVVNNDDILNGSGVSAYEKKLEKELHIFEELEQKVQNSSFCSTNSSVLQLLSSTPNKIEPYLEKKTVHFSITEPVRQCNVKKSLDFQETVLSENSSITSEDLENRTMQADDTRCDAYENKEEEYTSDTTSCCSLPSSSGSQRIITKQNACVMTDFPDPQDRKLQDEALIKAKVAELELEIATFRTENKKLIMQRNDFEAEKKEFQKAKKVLEIELQEERIKLEIEFEEEKKKLTKEKMVFEKYVKDLQNKPNRKEREEISNLKIELANTKETLKLKETRNGTTQARLRTQIKSLEKDNGNLKDEVEKLQKQNAKLVAAQKVARKPSETKMLHEINKNLTKLSQDVKVNKSIHKMEKSIEKNADMDNSLIILADSRKSRSKRKSGNYESEYQSSFNRSSDSLKENRKSLERKKSSDEESEEEAVFCRTAKSNNDIECNLRLSNHKGTEETNSFEKVSNTTNFDITSFGNLTEIVNKYDRVFGSDSCKTRNSSLNDTQVAGKLETILEDGSKETKYPNGNVKITSADGNLIRLKYFNNDIKETNLLDGSIKYFYAENGVWQTTLVNGNEIFEYSSGQIEKHFSDGSSEISFPDGSIKHTKSDGTENVVYPDGSVVTVNANKEKVLLLPNGQKEIHTKEHKRREYPDGTVKILYPDGLQETRYSNGRIRMKDKDGNLLMDSHCNDA</sequence>
<dbReference type="Pfam" id="PF07202">
    <property type="entry name" value="Tcp10_C"/>
    <property type="match status" value="4"/>
</dbReference>
<proteinExistence type="inferred from homology"/>
<feature type="domain" description="Centromere protein J C-terminal" evidence="4">
    <location>
        <begin position="718"/>
        <end position="741"/>
    </location>
</feature>
<evidence type="ECO:0000313" key="6">
    <source>
        <dbReference type="RefSeq" id="XP_017786938.1"/>
    </source>
</evidence>
<feature type="coiled-coil region" evidence="2">
    <location>
        <begin position="392"/>
        <end position="540"/>
    </location>
</feature>
<dbReference type="Gene3D" id="2.60.450.20">
    <property type="match status" value="1"/>
</dbReference>
<feature type="compositionally biased region" description="Polar residues" evidence="3">
    <location>
        <begin position="604"/>
        <end position="617"/>
    </location>
</feature>
<evidence type="ECO:0000256" key="2">
    <source>
        <dbReference type="SAM" id="Coils"/>
    </source>
</evidence>
<organism evidence="5 6">
    <name type="scientific">Nicrophorus vespilloides</name>
    <name type="common">Boreal carrion beetle</name>
    <dbReference type="NCBI Taxonomy" id="110193"/>
    <lineage>
        <taxon>Eukaryota</taxon>
        <taxon>Metazoa</taxon>
        <taxon>Ecdysozoa</taxon>
        <taxon>Arthropoda</taxon>
        <taxon>Hexapoda</taxon>
        <taxon>Insecta</taxon>
        <taxon>Pterygota</taxon>
        <taxon>Neoptera</taxon>
        <taxon>Endopterygota</taxon>
        <taxon>Coleoptera</taxon>
        <taxon>Polyphaga</taxon>
        <taxon>Staphyliniformia</taxon>
        <taxon>Silphidae</taxon>
        <taxon>Nicrophorinae</taxon>
        <taxon>Nicrophorus</taxon>
    </lineage>
</organism>
<feature type="region of interest" description="Disordered" evidence="3">
    <location>
        <begin position="81"/>
        <end position="105"/>
    </location>
</feature>
<gene>
    <name evidence="6" type="primary">LOC108569769</name>
</gene>
<evidence type="ECO:0000259" key="4">
    <source>
        <dbReference type="Pfam" id="PF07202"/>
    </source>
</evidence>
<feature type="compositionally biased region" description="Basic and acidic residues" evidence="3">
    <location>
        <begin position="618"/>
        <end position="634"/>
    </location>
</feature>
<feature type="domain" description="Centromere protein J C-terminal" evidence="4">
    <location>
        <begin position="856"/>
        <end position="885"/>
    </location>
</feature>